<evidence type="ECO:0000256" key="1">
    <source>
        <dbReference type="SAM" id="Phobius"/>
    </source>
</evidence>
<proteinExistence type="predicted"/>
<gene>
    <name evidence="2" type="ORF">CEUTPL_LOCUS12244</name>
</gene>
<feature type="transmembrane region" description="Helical" evidence="1">
    <location>
        <begin position="54"/>
        <end position="72"/>
    </location>
</feature>
<keyword evidence="1" id="KW-0472">Membrane</keyword>
<evidence type="ECO:0008006" key="4">
    <source>
        <dbReference type="Google" id="ProtNLM"/>
    </source>
</evidence>
<sequence length="383" mass="42495">MPPGAMAPSALPSLRRCQDDLPDLLITCHKKVAKRGFYTKIVTSFVQRKFKMRIGMWKYILLLIAVAAYCSGDNPGVSEKRPPENVNFLVEVVRKDTKERVAVGTLLSPTRVLTSAKPLVLSPSRYEANLEVPQRRRKRFLISIIAAVIASSVGAAVVASVRSGGKINSNLLNNGDIAILTIKVPHHHVSRSALTFVKLLVPSDIKSRFSFWHYLFVDLPKLFRFRTGRFKIADTPCKKATVLGWKQSATVDIIGAKKCADQFNIQLNDRQFCSLNEENLFCDANQQGGPVMCGDFQVGILIPGRYCNETGNGLPGEPLQFAPIEYYIDSIARAMKPREDEKPLSNDNSTVPTPTTDSEGICLKPYTNIFALLLIAILLYILI</sequence>
<name>A0A9P0DNY2_9CUCU</name>
<feature type="transmembrane region" description="Helical" evidence="1">
    <location>
        <begin position="140"/>
        <end position="161"/>
    </location>
</feature>
<organism evidence="2 3">
    <name type="scientific">Ceutorhynchus assimilis</name>
    <name type="common">cabbage seed weevil</name>
    <dbReference type="NCBI Taxonomy" id="467358"/>
    <lineage>
        <taxon>Eukaryota</taxon>
        <taxon>Metazoa</taxon>
        <taxon>Ecdysozoa</taxon>
        <taxon>Arthropoda</taxon>
        <taxon>Hexapoda</taxon>
        <taxon>Insecta</taxon>
        <taxon>Pterygota</taxon>
        <taxon>Neoptera</taxon>
        <taxon>Endopterygota</taxon>
        <taxon>Coleoptera</taxon>
        <taxon>Polyphaga</taxon>
        <taxon>Cucujiformia</taxon>
        <taxon>Curculionidae</taxon>
        <taxon>Ceutorhynchinae</taxon>
        <taxon>Ceutorhynchus</taxon>
    </lineage>
</organism>
<keyword evidence="3" id="KW-1185">Reference proteome</keyword>
<keyword evidence="1" id="KW-0812">Transmembrane</keyword>
<evidence type="ECO:0000313" key="2">
    <source>
        <dbReference type="EMBL" id="CAH1133806.1"/>
    </source>
</evidence>
<dbReference type="AlphaFoldDB" id="A0A9P0DNY2"/>
<accession>A0A9P0DNY2</accession>
<feature type="transmembrane region" description="Helical" evidence="1">
    <location>
        <begin position="365"/>
        <end position="382"/>
    </location>
</feature>
<dbReference type="InterPro" id="IPR009003">
    <property type="entry name" value="Peptidase_S1_PA"/>
</dbReference>
<reference evidence="2" key="1">
    <citation type="submission" date="2022-01" db="EMBL/GenBank/DDBJ databases">
        <authorList>
            <person name="King R."/>
        </authorList>
    </citation>
    <scope>NUCLEOTIDE SEQUENCE</scope>
</reference>
<dbReference type="Gene3D" id="2.40.10.10">
    <property type="entry name" value="Trypsin-like serine proteases"/>
    <property type="match status" value="1"/>
</dbReference>
<dbReference type="EMBL" id="OU892283">
    <property type="protein sequence ID" value="CAH1133806.1"/>
    <property type="molecule type" value="Genomic_DNA"/>
</dbReference>
<keyword evidence="1" id="KW-1133">Transmembrane helix</keyword>
<dbReference type="Proteomes" id="UP001152799">
    <property type="component" value="Chromosome 7"/>
</dbReference>
<dbReference type="SUPFAM" id="SSF50494">
    <property type="entry name" value="Trypsin-like serine proteases"/>
    <property type="match status" value="1"/>
</dbReference>
<evidence type="ECO:0000313" key="3">
    <source>
        <dbReference type="Proteomes" id="UP001152799"/>
    </source>
</evidence>
<protein>
    <recommendedName>
        <fullName evidence="4">Peptidase S1 domain-containing protein</fullName>
    </recommendedName>
</protein>
<dbReference type="InterPro" id="IPR043504">
    <property type="entry name" value="Peptidase_S1_PA_chymotrypsin"/>
</dbReference>